<dbReference type="STRING" id="1365484.W6PTY3"/>
<feature type="compositionally biased region" description="Basic and acidic residues" evidence="1">
    <location>
        <begin position="20"/>
        <end position="42"/>
    </location>
</feature>
<dbReference type="OMA" id="VFEVPNM"/>
<evidence type="ECO:0000256" key="1">
    <source>
        <dbReference type="SAM" id="MobiDB-lite"/>
    </source>
</evidence>
<feature type="region of interest" description="Disordered" evidence="1">
    <location>
        <begin position="1"/>
        <end position="120"/>
    </location>
</feature>
<dbReference type="Proteomes" id="UP000030686">
    <property type="component" value="Unassembled WGS sequence"/>
</dbReference>
<gene>
    <name evidence="2" type="ORF">PROQFM164_S01g001040</name>
</gene>
<dbReference type="EMBL" id="HG792015">
    <property type="protein sequence ID" value="CDM27231.1"/>
    <property type="molecule type" value="Genomic_DNA"/>
</dbReference>
<evidence type="ECO:0000313" key="3">
    <source>
        <dbReference type="Proteomes" id="UP000030686"/>
    </source>
</evidence>
<dbReference type="OrthoDB" id="20872at2759"/>
<protein>
    <submittedName>
        <fullName evidence="2">Genomic scaffold, ProqFM164S01</fullName>
    </submittedName>
</protein>
<dbReference type="PANTHER" id="PTHR42345">
    <property type="entry name" value="TPR_REGION DOMAIN-CONTAINING PROTEIN"/>
    <property type="match status" value="1"/>
</dbReference>
<keyword evidence="3" id="KW-1185">Reference proteome</keyword>
<organism evidence="2 3">
    <name type="scientific">Penicillium roqueforti (strain FM164)</name>
    <dbReference type="NCBI Taxonomy" id="1365484"/>
    <lineage>
        <taxon>Eukaryota</taxon>
        <taxon>Fungi</taxon>
        <taxon>Dikarya</taxon>
        <taxon>Ascomycota</taxon>
        <taxon>Pezizomycotina</taxon>
        <taxon>Eurotiomycetes</taxon>
        <taxon>Eurotiomycetidae</taxon>
        <taxon>Eurotiales</taxon>
        <taxon>Aspergillaceae</taxon>
        <taxon>Penicillium</taxon>
    </lineage>
</organism>
<evidence type="ECO:0000313" key="2">
    <source>
        <dbReference type="EMBL" id="CDM27231.1"/>
    </source>
</evidence>
<proteinExistence type="predicted"/>
<sequence>MSSMFGRRRSSDAASPPAHNEFESLKRSLSHRPPDSPQEDHPNNGGFRNLFRRHINSPDITSPTATQGKEKSSPIEASAPAPPKSPEESSGRHDDSKDPHGTPRHDSPVTGAEPTQPGNIHDHLESRLEMAGKPKENLPVAHHNPKEETKLTAKDIKAIFSGAPHFMLERGNYHLWYPQVIFPWDDHNPVIQHMWDRKPLPHASFTLSTLHAHLPLPDDWAIKGGVPIKVLDWRQTDATNRATFDVGIFEVPNMLSNNGKEPGTVGFRHFLELPVADTVRYVGPEKPKKSPHLQQISTMAATVAFDIMEGYGKPYSQCRSGAVHDRHKLICEGPEAWKRIGVRDINLRTLVQRLEHLRQFRHEMLTEGSTKTILDIESPRELHDSLHTQFLHPQAADIIGGHAQSIKSQIKTLSIVLATPGAWINFSLPEWRFRVGQVLWEASLHGDGDCLGPSSCDEKVPWDLMIKSGMERKWLLIQMLLSAELLLRLDAFVRAGMLRDAHSGHITMRELGEFENLRDGKLNWDLVVVRRFLSSLDISCPPPQSGLSPDGSRLKLAATKSHRFSLFETISRHSPPPVADLKSAWDCELSSSHIRQQLEGLYVFAENVGWPKLAALKAAMEFKLGDPHNPVLPALVVHDRWGWEEISQEMLLAKEDMYTRDPCRRRVKLSGSGDPQSKTLGWISRSWLSGFVIPGEGISHLLMATLLENDADAMDKLGSIANLYGGFVYDQRSWWSKACVAGRVLSSSAGAKTCMGWISSDIIPRDAITGEIFQCGWLEVPVEEVLEISSVPRIKQGTKLALESSPLGAGAISAKAFTLPTDNPEPSAISVNIEGLNLSVKDYRPAGEFGITSAEASMSFLIGGAGGAGVSTTVSFPLKYNVRFISAHECCPPLGIASHKPSDRENIETQRPTKPVSKYSRLPGHPLHSSYRYKYVSLDSLPSAPTPQLTSLVTPEATHTPEIIVIDARGNRDRETFARAWCASVGCHAIISRSGGTRVTSCVACSIRQARAMDVMVVVRVSE</sequence>
<dbReference type="AlphaFoldDB" id="W6PTY3"/>
<feature type="region of interest" description="Disordered" evidence="1">
    <location>
        <begin position="897"/>
        <end position="921"/>
    </location>
</feature>
<feature type="compositionally biased region" description="Polar residues" evidence="1">
    <location>
        <begin position="58"/>
        <end position="67"/>
    </location>
</feature>
<reference evidence="2" key="1">
    <citation type="journal article" date="2014" name="Nat. Commun.">
        <title>Multiple recent horizontal transfers of a large genomic region in cheese making fungi.</title>
        <authorList>
            <person name="Cheeseman K."/>
            <person name="Ropars J."/>
            <person name="Renault P."/>
            <person name="Dupont J."/>
            <person name="Gouzy J."/>
            <person name="Branca A."/>
            <person name="Abraham A.L."/>
            <person name="Ceppi M."/>
            <person name="Conseiller E."/>
            <person name="Debuchy R."/>
            <person name="Malagnac F."/>
            <person name="Goarin A."/>
            <person name="Silar P."/>
            <person name="Lacoste S."/>
            <person name="Sallet E."/>
            <person name="Bensimon A."/>
            <person name="Giraud T."/>
            <person name="Brygoo Y."/>
        </authorList>
    </citation>
    <scope>NUCLEOTIDE SEQUENCE [LARGE SCALE GENOMIC DNA]</scope>
    <source>
        <strain evidence="2">FM164</strain>
    </source>
</reference>
<accession>W6PTY3</accession>
<name>W6PTY3_PENRF</name>
<feature type="compositionally biased region" description="Basic and acidic residues" evidence="1">
    <location>
        <begin position="85"/>
        <end position="107"/>
    </location>
</feature>
<dbReference type="PANTHER" id="PTHR42345:SF2">
    <property type="entry name" value="HELICASE-LIKE PROTEIN"/>
    <property type="match status" value="1"/>
</dbReference>